<proteinExistence type="predicted"/>
<gene>
    <name evidence="2" type="ORF">THAOC_08526</name>
</gene>
<protein>
    <submittedName>
        <fullName evidence="2">Uncharacterized protein</fullName>
    </submittedName>
</protein>
<name>K0T9Q9_THAOC</name>
<sequence>MYPHQEQIPFRFEFTEEIGVLKPFDPNLAKAINSSTGQQNGYTRIRHAHPGNSRETTPQPPNPAGGSITTKPGCMMIGQISDRQQGAAMGDEVAIRVHGVFPLPMGVEREDRYRQQGAAMGDEVAIRVHGVVPLPMGLGREDRFEVADRGTKTGSEHKGSITSHATITFEFAASPTAEMTPRFLSLEKLTFLIYRFG</sequence>
<keyword evidence="3" id="KW-1185">Reference proteome</keyword>
<dbReference type="AlphaFoldDB" id="K0T9Q9"/>
<organism evidence="2 3">
    <name type="scientific">Thalassiosira oceanica</name>
    <name type="common">Marine diatom</name>
    <dbReference type="NCBI Taxonomy" id="159749"/>
    <lineage>
        <taxon>Eukaryota</taxon>
        <taxon>Sar</taxon>
        <taxon>Stramenopiles</taxon>
        <taxon>Ochrophyta</taxon>
        <taxon>Bacillariophyta</taxon>
        <taxon>Coscinodiscophyceae</taxon>
        <taxon>Thalassiosirophycidae</taxon>
        <taxon>Thalassiosirales</taxon>
        <taxon>Thalassiosiraceae</taxon>
        <taxon>Thalassiosira</taxon>
    </lineage>
</organism>
<evidence type="ECO:0000313" key="3">
    <source>
        <dbReference type="Proteomes" id="UP000266841"/>
    </source>
</evidence>
<evidence type="ECO:0000256" key="1">
    <source>
        <dbReference type="SAM" id="MobiDB-lite"/>
    </source>
</evidence>
<dbReference type="EMBL" id="AGNL01008990">
    <property type="protein sequence ID" value="EJK70141.1"/>
    <property type="molecule type" value="Genomic_DNA"/>
</dbReference>
<dbReference type="Proteomes" id="UP000266841">
    <property type="component" value="Unassembled WGS sequence"/>
</dbReference>
<feature type="compositionally biased region" description="Polar residues" evidence="1">
    <location>
        <begin position="32"/>
        <end position="42"/>
    </location>
</feature>
<reference evidence="2 3" key="1">
    <citation type="journal article" date="2012" name="Genome Biol.">
        <title>Genome and low-iron response of an oceanic diatom adapted to chronic iron limitation.</title>
        <authorList>
            <person name="Lommer M."/>
            <person name="Specht M."/>
            <person name="Roy A.S."/>
            <person name="Kraemer L."/>
            <person name="Andreson R."/>
            <person name="Gutowska M.A."/>
            <person name="Wolf J."/>
            <person name="Bergner S.V."/>
            <person name="Schilhabel M.B."/>
            <person name="Klostermeier U.C."/>
            <person name="Beiko R.G."/>
            <person name="Rosenstiel P."/>
            <person name="Hippler M."/>
            <person name="Laroche J."/>
        </authorList>
    </citation>
    <scope>NUCLEOTIDE SEQUENCE [LARGE SCALE GENOMIC DNA]</scope>
    <source>
        <strain evidence="2 3">CCMP1005</strain>
    </source>
</reference>
<comment type="caution">
    <text evidence="2">The sequence shown here is derived from an EMBL/GenBank/DDBJ whole genome shotgun (WGS) entry which is preliminary data.</text>
</comment>
<evidence type="ECO:0000313" key="2">
    <source>
        <dbReference type="EMBL" id="EJK70141.1"/>
    </source>
</evidence>
<feature type="region of interest" description="Disordered" evidence="1">
    <location>
        <begin position="31"/>
        <end position="70"/>
    </location>
</feature>
<accession>K0T9Q9</accession>